<dbReference type="PANTHER" id="PTHR12860:SF0">
    <property type="entry name" value="SIGNAL RECOGNITION PARTICLE SUBUNIT SRP68"/>
    <property type="match status" value="1"/>
</dbReference>
<dbReference type="InterPro" id="IPR026258">
    <property type="entry name" value="SRP68"/>
</dbReference>
<dbReference type="InterPro" id="IPR038253">
    <property type="entry name" value="SRP68_N_sf"/>
</dbReference>
<evidence type="ECO:0000313" key="12">
    <source>
        <dbReference type="EMBL" id="KAF8480905.1"/>
    </source>
</evidence>
<reference evidence="12" key="2">
    <citation type="journal article" date="2020" name="Nat. Commun.">
        <title>Large-scale genome sequencing of mycorrhizal fungi provides insights into the early evolution of symbiotic traits.</title>
        <authorList>
            <person name="Miyauchi S."/>
            <person name="Kiss E."/>
            <person name="Kuo A."/>
            <person name="Drula E."/>
            <person name="Kohler A."/>
            <person name="Sanchez-Garcia M."/>
            <person name="Morin E."/>
            <person name="Andreopoulos B."/>
            <person name="Barry K.W."/>
            <person name="Bonito G."/>
            <person name="Buee M."/>
            <person name="Carver A."/>
            <person name="Chen C."/>
            <person name="Cichocki N."/>
            <person name="Clum A."/>
            <person name="Culley D."/>
            <person name="Crous P.W."/>
            <person name="Fauchery L."/>
            <person name="Girlanda M."/>
            <person name="Hayes R.D."/>
            <person name="Keri Z."/>
            <person name="LaButti K."/>
            <person name="Lipzen A."/>
            <person name="Lombard V."/>
            <person name="Magnuson J."/>
            <person name="Maillard F."/>
            <person name="Murat C."/>
            <person name="Nolan M."/>
            <person name="Ohm R.A."/>
            <person name="Pangilinan J."/>
            <person name="Pereira M.F."/>
            <person name="Perotto S."/>
            <person name="Peter M."/>
            <person name="Pfister S."/>
            <person name="Riley R."/>
            <person name="Sitrit Y."/>
            <person name="Stielow J.B."/>
            <person name="Szollosi G."/>
            <person name="Zifcakova L."/>
            <person name="Stursova M."/>
            <person name="Spatafora J.W."/>
            <person name="Tedersoo L."/>
            <person name="Vaario L.M."/>
            <person name="Yamada A."/>
            <person name="Yan M."/>
            <person name="Wang P."/>
            <person name="Xu J."/>
            <person name="Bruns T."/>
            <person name="Baldrian P."/>
            <person name="Vilgalys R."/>
            <person name="Dunand C."/>
            <person name="Henrissat B."/>
            <person name="Grigoriev I.V."/>
            <person name="Hibbett D."/>
            <person name="Nagy L.G."/>
            <person name="Martin F.M."/>
        </authorList>
    </citation>
    <scope>NUCLEOTIDE SEQUENCE</scope>
    <source>
        <strain evidence="12">Prilba</strain>
    </source>
</reference>
<dbReference type="Pfam" id="PF16969">
    <property type="entry name" value="SRP68"/>
    <property type="match status" value="1"/>
</dbReference>
<dbReference type="GO" id="GO:0008312">
    <property type="term" value="F:7S RNA binding"/>
    <property type="evidence" value="ECO:0007669"/>
    <property type="project" value="InterPro"/>
</dbReference>
<evidence type="ECO:0000256" key="6">
    <source>
        <dbReference type="ARBA" id="ARBA00023135"/>
    </source>
</evidence>
<dbReference type="GO" id="GO:0005730">
    <property type="term" value="C:nucleolus"/>
    <property type="evidence" value="ECO:0007669"/>
    <property type="project" value="UniProtKB-SubCell"/>
</dbReference>
<dbReference type="Gene3D" id="1.10.3450.40">
    <property type="entry name" value="Signal recognition particle, SRP68 subunit, RNA-binding domain"/>
    <property type="match status" value="1"/>
</dbReference>
<keyword evidence="5 10" id="KW-0694">RNA-binding</keyword>
<evidence type="ECO:0000256" key="3">
    <source>
        <dbReference type="ARBA" id="ARBA00009352"/>
    </source>
</evidence>
<gene>
    <name evidence="12" type="ORF">DFH94DRAFT_736751</name>
</gene>
<accession>A0A9P5MX03</accession>
<keyword evidence="7" id="KW-0539">Nucleus</keyword>
<dbReference type="EMBL" id="WHVB01000007">
    <property type="protein sequence ID" value="KAF8480905.1"/>
    <property type="molecule type" value="Genomic_DNA"/>
</dbReference>
<dbReference type="InterPro" id="IPR034652">
    <property type="entry name" value="SRP68-RBD"/>
</dbReference>
<dbReference type="PIRSF" id="PIRSF038995">
    <property type="entry name" value="SRP68"/>
    <property type="match status" value="1"/>
</dbReference>
<organism evidence="12 13">
    <name type="scientific">Russula ochroleuca</name>
    <dbReference type="NCBI Taxonomy" id="152965"/>
    <lineage>
        <taxon>Eukaryota</taxon>
        <taxon>Fungi</taxon>
        <taxon>Dikarya</taxon>
        <taxon>Basidiomycota</taxon>
        <taxon>Agaricomycotina</taxon>
        <taxon>Agaricomycetes</taxon>
        <taxon>Russulales</taxon>
        <taxon>Russulaceae</taxon>
        <taxon>Russula</taxon>
    </lineage>
</organism>
<evidence type="ECO:0000256" key="1">
    <source>
        <dbReference type="ARBA" id="ARBA00004496"/>
    </source>
</evidence>
<proteinExistence type="inferred from homology"/>
<keyword evidence="13" id="KW-1185">Reference proteome</keyword>
<evidence type="ECO:0000256" key="10">
    <source>
        <dbReference type="PIRNR" id="PIRNR038995"/>
    </source>
</evidence>
<keyword evidence="6 10" id="KW-0733">Signal recognition particle</keyword>
<dbReference type="GO" id="GO:0030942">
    <property type="term" value="F:endoplasmic reticulum signal peptide binding"/>
    <property type="evidence" value="ECO:0007669"/>
    <property type="project" value="InterPro"/>
</dbReference>
<dbReference type="PANTHER" id="PTHR12860">
    <property type="entry name" value="SIGNAL RECOGNITION PARTICLE 68 KDA PROTEIN"/>
    <property type="match status" value="1"/>
</dbReference>
<evidence type="ECO:0000256" key="7">
    <source>
        <dbReference type="ARBA" id="ARBA00023242"/>
    </source>
</evidence>
<evidence type="ECO:0000256" key="2">
    <source>
        <dbReference type="ARBA" id="ARBA00004604"/>
    </source>
</evidence>
<dbReference type="CDD" id="cd15481">
    <property type="entry name" value="SRP68-RBD"/>
    <property type="match status" value="1"/>
</dbReference>
<dbReference type="Proteomes" id="UP000759537">
    <property type="component" value="Unassembled WGS sequence"/>
</dbReference>
<dbReference type="GO" id="GO:0005047">
    <property type="term" value="F:signal recognition particle binding"/>
    <property type="evidence" value="ECO:0007669"/>
    <property type="project" value="InterPro"/>
</dbReference>
<evidence type="ECO:0000256" key="9">
    <source>
        <dbReference type="ARBA" id="ARBA00029498"/>
    </source>
</evidence>
<protein>
    <recommendedName>
        <fullName evidence="9 10">Signal recognition particle subunit SRP68</fullName>
        <shortName evidence="10">SRP68</shortName>
    </recommendedName>
</protein>
<dbReference type="OrthoDB" id="10255118at2759"/>
<comment type="caution">
    <text evidence="12">The sequence shown here is derived from an EMBL/GenBank/DDBJ whole genome shotgun (WGS) entry which is preliminary data.</text>
</comment>
<dbReference type="GO" id="GO:0006614">
    <property type="term" value="P:SRP-dependent cotranslational protein targeting to membrane"/>
    <property type="evidence" value="ECO:0007669"/>
    <property type="project" value="InterPro"/>
</dbReference>
<sequence>MAAAAADTPKTLSFRALQLVNEQRSLYGLRYHDHERYRKHCANRTHRLRSSLKVTHGRGREFKKPPVVPQDKTQDGHLQLLIFQAERAWSYAQELLSLAALPANESKASALRHNATGRFRRSVHWATQLLSQCQVLYDAGRLGASNLLEMTAYTLVLNGRFLRYRDELEDALVQLSVARGILDVLAESAETSRDQALATYFADEIGPEIRYCAHELGRAKAYDVDGIVREQATLHRAQIVDGYEALVQKLKTEGGAELKGNERKLRTLLWEGEPVPVRNPELVDVLVKVQEGEVKLREESIEVSRPIRTDQERKKRRPAEGGKSKRGVAAYDNILLALSDAEDVARKLAEAQKNASGSTSAPGVRDIHFVHVFIVYHLLARRIQRDLLLVSTILAQNPQASRKVPGGKTASSSKSQKETTVDTRLYPAVVKLFDTILQSLNQMRTLSIVDESPDLAAAVDSRVSFTNARRCRYLALTYVPVKRFAEALTLMQRSNIHLREARSVRSTVDTDPIVNGDPAFFPLATEDFDQLDKELAEESDRLKNDWLAYNGGSLTADNKEYKKPLFFDIALNYVQLDVDRLQERAGKQPQPQPQPTVLAPVPVHAAEELTVGKRPVAKAKAEEIERPATPKPSTPAQGGLSTLLGGWWGRR</sequence>
<keyword evidence="4 10" id="KW-0963">Cytoplasm</keyword>
<keyword evidence="8 10" id="KW-0687">Ribonucleoprotein</keyword>
<feature type="compositionally biased region" description="Basic and acidic residues" evidence="11">
    <location>
        <begin position="619"/>
        <end position="628"/>
    </location>
</feature>
<reference evidence="12" key="1">
    <citation type="submission" date="2019-10" db="EMBL/GenBank/DDBJ databases">
        <authorList>
            <consortium name="DOE Joint Genome Institute"/>
            <person name="Kuo A."/>
            <person name="Miyauchi S."/>
            <person name="Kiss E."/>
            <person name="Drula E."/>
            <person name="Kohler A."/>
            <person name="Sanchez-Garcia M."/>
            <person name="Andreopoulos B."/>
            <person name="Barry K.W."/>
            <person name="Bonito G."/>
            <person name="Buee M."/>
            <person name="Carver A."/>
            <person name="Chen C."/>
            <person name="Cichocki N."/>
            <person name="Clum A."/>
            <person name="Culley D."/>
            <person name="Crous P.W."/>
            <person name="Fauchery L."/>
            <person name="Girlanda M."/>
            <person name="Hayes R."/>
            <person name="Keri Z."/>
            <person name="LaButti K."/>
            <person name="Lipzen A."/>
            <person name="Lombard V."/>
            <person name="Magnuson J."/>
            <person name="Maillard F."/>
            <person name="Morin E."/>
            <person name="Murat C."/>
            <person name="Nolan M."/>
            <person name="Ohm R."/>
            <person name="Pangilinan J."/>
            <person name="Pereira M."/>
            <person name="Perotto S."/>
            <person name="Peter M."/>
            <person name="Riley R."/>
            <person name="Sitrit Y."/>
            <person name="Stielow B."/>
            <person name="Szollosi G."/>
            <person name="Zifcakova L."/>
            <person name="Stursova M."/>
            <person name="Spatafora J.W."/>
            <person name="Tedersoo L."/>
            <person name="Vaario L.-M."/>
            <person name="Yamada A."/>
            <person name="Yan M."/>
            <person name="Wang P."/>
            <person name="Xu J."/>
            <person name="Bruns T."/>
            <person name="Baldrian P."/>
            <person name="Vilgalys R."/>
            <person name="Henrissat B."/>
            <person name="Grigoriev I.V."/>
            <person name="Hibbett D."/>
            <person name="Nagy L.G."/>
            <person name="Martin F.M."/>
        </authorList>
    </citation>
    <scope>NUCLEOTIDE SEQUENCE</scope>
    <source>
        <strain evidence="12">Prilba</strain>
    </source>
</reference>
<evidence type="ECO:0000256" key="5">
    <source>
        <dbReference type="ARBA" id="ARBA00022884"/>
    </source>
</evidence>
<evidence type="ECO:0000256" key="11">
    <source>
        <dbReference type="SAM" id="MobiDB-lite"/>
    </source>
</evidence>
<evidence type="ECO:0000256" key="8">
    <source>
        <dbReference type="ARBA" id="ARBA00023274"/>
    </source>
</evidence>
<comment type="similarity">
    <text evidence="3 10">Belongs to the SRP68 family.</text>
</comment>
<evidence type="ECO:0000256" key="4">
    <source>
        <dbReference type="ARBA" id="ARBA00022490"/>
    </source>
</evidence>
<feature type="region of interest" description="Disordered" evidence="11">
    <location>
        <begin position="609"/>
        <end position="651"/>
    </location>
</feature>
<evidence type="ECO:0000313" key="13">
    <source>
        <dbReference type="Proteomes" id="UP000759537"/>
    </source>
</evidence>
<comment type="function">
    <text evidence="10">Component of the signal recognition particle (SRP) complex, a ribonucleoprotein complex that mediates the cotranslational targeting of secretory and membrane proteins to the endoplasmic reticulum (ER). The SRP complex interacts with the signal sequence in nascent secretory and membrane proteins and directs them to the membrane of the ER.</text>
</comment>
<name>A0A9P5MX03_9AGAM</name>
<comment type="subcellular location">
    <subcellularLocation>
        <location evidence="1 10">Cytoplasm</location>
    </subcellularLocation>
    <subcellularLocation>
        <location evidence="2">Nucleus</location>
        <location evidence="2">Nucleolus</location>
    </subcellularLocation>
</comment>
<dbReference type="GO" id="GO:0005786">
    <property type="term" value="C:signal recognition particle, endoplasmic reticulum targeting"/>
    <property type="evidence" value="ECO:0007669"/>
    <property type="project" value="UniProtKB-KW"/>
</dbReference>
<dbReference type="AlphaFoldDB" id="A0A9P5MX03"/>